<dbReference type="OrthoDB" id="5292073at2"/>
<accession>A0A2T3QM22</accession>
<dbReference type="GO" id="GO:0016788">
    <property type="term" value="F:hydrolase activity, acting on ester bonds"/>
    <property type="evidence" value="ECO:0007669"/>
    <property type="project" value="InterPro"/>
</dbReference>
<proteinExistence type="predicted"/>
<dbReference type="EMBL" id="UATL01000001">
    <property type="protein sequence ID" value="SPY28037.1"/>
    <property type="molecule type" value="Genomic_DNA"/>
</dbReference>
<dbReference type="InterPro" id="IPR001087">
    <property type="entry name" value="GDSL"/>
</dbReference>
<dbReference type="SMR" id="A0A2T3QM22"/>
<dbReference type="PANTHER" id="PTHR45642:SF141">
    <property type="entry name" value="SECRETED EFFECTOR PROTEIN SSEJ"/>
    <property type="match status" value="1"/>
</dbReference>
<dbReference type="Proteomes" id="UP000251647">
    <property type="component" value="Unassembled WGS sequence"/>
</dbReference>
<dbReference type="InterPro" id="IPR036514">
    <property type="entry name" value="SGNH_hydro_sf"/>
</dbReference>
<organism evidence="1 2">
    <name type="scientific">Photobacterium damselae</name>
    <dbReference type="NCBI Taxonomy" id="38293"/>
    <lineage>
        <taxon>Bacteria</taxon>
        <taxon>Pseudomonadati</taxon>
        <taxon>Pseudomonadota</taxon>
        <taxon>Gammaproteobacteria</taxon>
        <taxon>Vibrionales</taxon>
        <taxon>Vibrionaceae</taxon>
        <taxon>Photobacterium</taxon>
    </lineage>
</organism>
<name>A0A2T3QM22_PHODM</name>
<protein>
    <submittedName>
        <fullName evidence="1">Phospholipase A2</fullName>
    </submittedName>
</protein>
<evidence type="ECO:0000313" key="2">
    <source>
        <dbReference type="Proteomes" id="UP000251647"/>
    </source>
</evidence>
<gene>
    <name evidence="1" type="ORF">NCTC11647_01123</name>
</gene>
<dbReference type="SUPFAM" id="SSF52266">
    <property type="entry name" value="SGNH hydrolase"/>
    <property type="match status" value="1"/>
</dbReference>
<sequence length="405" mass="45936">MKKSVLTLTLALLCSQNVFAQDQPTLDPGKSTYTSVRCWYRSGATHDEASTEWKWAKNSDGSYYTVPGYWYSSVSPVNMFFTDVGQETIKQQCKQTLGIDHNAADITYFASDMRYSFNHSFWTNDKSNQTGKINKIVSFGDSISDTGNIFNAFQWRFPNPNSWFLGHFSNGFVWTEYLAQEKHLPLYTWAVGGAAGETEYGFLSGIHDQVNSYLQYMTMAKNYNPQNTLFTIEFGLNDFINYNRTVAEVSKDFTTALTTLFKNGAENIVVLTLPDASIAPQFKYSTPEHAQEVSAKIKQFNQYVTTEAMRFRMEGHNVALFDSMALFNDMTTTPAKYGFHNIKDACLNINRSSSKDYLMSHALTNDCASYGSDSYMFWGVTHPTTHTHHILAEEVAKKVSSQFNF</sequence>
<evidence type="ECO:0000313" key="1">
    <source>
        <dbReference type="EMBL" id="SPY28037.1"/>
    </source>
</evidence>
<dbReference type="PANTHER" id="PTHR45642">
    <property type="entry name" value="GDSL ESTERASE/LIPASE EXL3"/>
    <property type="match status" value="1"/>
</dbReference>
<dbReference type="Gene3D" id="3.40.50.1110">
    <property type="entry name" value="SGNH hydrolase"/>
    <property type="match status" value="1"/>
</dbReference>
<dbReference type="Pfam" id="PF00657">
    <property type="entry name" value="Lipase_GDSL"/>
    <property type="match status" value="1"/>
</dbReference>
<dbReference type="RefSeq" id="WP_005299721.1">
    <property type="nucleotide sequence ID" value="NZ_PYOG01000005.1"/>
</dbReference>
<reference evidence="1 2" key="1">
    <citation type="submission" date="2018-06" db="EMBL/GenBank/DDBJ databases">
        <authorList>
            <consortium name="Pathogen Informatics"/>
            <person name="Doyle S."/>
        </authorList>
    </citation>
    <scope>NUCLEOTIDE SEQUENCE [LARGE SCALE GENOMIC DNA]</scope>
    <source>
        <strain evidence="1 2">NCTC11647</strain>
    </source>
</reference>
<dbReference type="AlphaFoldDB" id="A0A2T3QM22"/>
<dbReference type="InterPro" id="IPR050592">
    <property type="entry name" value="GDSL_lipolytic_enzyme"/>
</dbReference>
<dbReference type="CDD" id="cd01846">
    <property type="entry name" value="fatty_acyltransferase_like"/>
    <property type="match status" value="1"/>
</dbReference>